<keyword evidence="1" id="KW-1133">Transmembrane helix</keyword>
<dbReference type="OrthoDB" id="10029326at2759"/>
<organism evidence="3 4">
    <name type="scientific">Moesziomyces aphidis</name>
    <name type="common">Pseudozyma aphidis</name>
    <dbReference type="NCBI Taxonomy" id="84754"/>
    <lineage>
        <taxon>Eukaryota</taxon>
        <taxon>Fungi</taxon>
        <taxon>Dikarya</taxon>
        <taxon>Basidiomycota</taxon>
        <taxon>Ustilaginomycotina</taxon>
        <taxon>Ustilaginomycetes</taxon>
        <taxon>Ustilaginales</taxon>
        <taxon>Ustilaginaceae</taxon>
        <taxon>Moesziomyces</taxon>
    </lineage>
</organism>
<keyword evidence="1" id="KW-0812">Transmembrane</keyword>
<dbReference type="PROSITE" id="PS51257">
    <property type="entry name" value="PROKAR_LIPOPROTEIN"/>
    <property type="match status" value="1"/>
</dbReference>
<reference evidence="3 4" key="1">
    <citation type="journal article" date="2014" name="Genome Announc.">
        <title>Genome sequence of the basidiomycetous fungus Pseudozyma aphidis DSM70725, an efficient producer of biosurfactant mannosylerythritol lipids.</title>
        <authorList>
            <person name="Lorenz S."/>
            <person name="Guenther M."/>
            <person name="Grumaz C."/>
            <person name="Rupp S."/>
            <person name="Zibek S."/>
            <person name="Sohn K."/>
        </authorList>
    </citation>
    <scope>NUCLEOTIDE SEQUENCE [LARGE SCALE GENOMIC DNA]</scope>
    <source>
        <strain evidence="4">ATCC 32657 / CBS 517.83 / DSM 70725 / JCM 10318 / NBRC 10182 / NRRL Y-7954 / St-0401</strain>
    </source>
</reference>
<protein>
    <recommendedName>
        <fullName evidence="5">Protein BIG1</fullName>
    </recommendedName>
</protein>
<feature type="chain" id="PRO_5004834746" description="Protein BIG1" evidence="2">
    <location>
        <begin position="20"/>
        <end position="301"/>
    </location>
</feature>
<feature type="signal peptide" evidence="2">
    <location>
        <begin position="1"/>
        <end position="19"/>
    </location>
</feature>
<keyword evidence="1" id="KW-0472">Membrane</keyword>
<evidence type="ECO:0000313" key="4">
    <source>
        <dbReference type="Proteomes" id="UP000019462"/>
    </source>
</evidence>
<name>W3VNX7_MOEAP</name>
<accession>W3VNX7</accession>
<evidence type="ECO:0008006" key="5">
    <source>
        <dbReference type="Google" id="ProtNLM"/>
    </source>
</evidence>
<proteinExistence type="predicted"/>
<evidence type="ECO:0000313" key="3">
    <source>
        <dbReference type="EMBL" id="ETS63363.1"/>
    </source>
</evidence>
<dbReference type="AlphaFoldDB" id="W3VNX7"/>
<dbReference type="EMBL" id="AWNI01000008">
    <property type="protein sequence ID" value="ETS63363.1"/>
    <property type="molecule type" value="Genomic_DNA"/>
</dbReference>
<keyword evidence="4" id="KW-1185">Reference proteome</keyword>
<dbReference type="HOGENOM" id="CLU_924778_0_0_1"/>
<dbReference type="Proteomes" id="UP000019462">
    <property type="component" value="Unassembled WGS sequence"/>
</dbReference>
<keyword evidence="2" id="KW-0732">Signal</keyword>
<feature type="transmembrane region" description="Helical" evidence="1">
    <location>
        <begin position="256"/>
        <end position="275"/>
    </location>
</feature>
<comment type="caution">
    <text evidence="3">The sequence shown here is derived from an EMBL/GenBank/DDBJ whole genome shotgun (WGS) entry which is preliminary data.</text>
</comment>
<sequence length="301" mass="32559">MRTTFALASLLSAAACASASRTASPVLAFTSQQSPALQFEAPADASFSTFVSSLFAVEPSSDAKSSGFLNSVFGARQKPAACDLGAIAIVRAEKLDGNTFASLRHSSTDSLRARSLEAPEQITFNAQPEVDPFQKINSAFAKTCKPSRMILSNLSLPHDFDFTRSQRDLPGNKHAPHLLELPIDDLRTQESDLLQFIEELDDAYPRNLVIILLRANTGTHQHSKRQVAASPSSSDDKWVEPTGGVFAKYQLFSTPLLLVLLLVGGVLVPIVYFAVAQLAQVQTPDQMGVRKDPISGDKKTQ</sequence>
<gene>
    <name evidence="3" type="ORF">PaG_01644</name>
</gene>
<evidence type="ECO:0000256" key="1">
    <source>
        <dbReference type="SAM" id="Phobius"/>
    </source>
</evidence>
<evidence type="ECO:0000256" key="2">
    <source>
        <dbReference type="SAM" id="SignalP"/>
    </source>
</evidence>